<evidence type="ECO:0000313" key="13">
    <source>
        <dbReference type="Proteomes" id="UP001330184"/>
    </source>
</evidence>
<dbReference type="InterPro" id="IPR000212">
    <property type="entry name" value="DNA_helicase_UvrD/REP"/>
</dbReference>
<dbReference type="PANTHER" id="PTHR11070:SF3">
    <property type="entry name" value="DNA 3'-5' HELICASE"/>
    <property type="match status" value="1"/>
</dbReference>
<name>A0AA48HFE2_9FLAO</name>
<keyword evidence="13" id="KW-1185">Reference proteome</keyword>
<evidence type="ECO:0000256" key="2">
    <source>
        <dbReference type="ARBA" id="ARBA00022741"/>
    </source>
</evidence>
<evidence type="ECO:0000256" key="3">
    <source>
        <dbReference type="ARBA" id="ARBA00022801"/>
    </source>
</evidence>
<dbReference type="Pfam" id="PF00580">
    <property type="entry name" value="UvrD-helicase"/>
    <property type="match status" value="1"/>
</dbReference>
<dbReference type="GO" id="GO:0043138">
    <property type="term" value="F:3'-5' DNA helicase activity"/>
    <property type="evidence" value="ECO:0007669"/>
    <property type="project" value="UniProtKB-EC"/>
</dbReference>
<dbReference type="GO" id="GO:0005829">
    <property type="term" value="C:cytosol"/>
    <property type="evidence" value="ECO:0007669"/>
    <property type="project" value="TreeGrafter"/>
</dbReference>
<keyword evidence="4 10" id="KW-0347">Helicase</keyword>
<keyword evidence="3 10" id="KW-0378">Hydrolase</keyword>
<dbReference type="InterPro" id="IPR027417">
    <property type="entry name" value="P-loop_NTPase"/>
</dbReference>
<evidence type="ECO:0000256" key="5">
    <source>
        <dbReference type="ARBA" id="ARBA00022840"/>
    </source>
</evidence>
<dbReference type="GO" id="GO:0016787">
    <property type="term" value="F:hydrolase activity"/>
    <property type="evidence" value="ECO:0007669"/>
    <property type="project" value="UniProtKB-UniRule"/>
</dbReference>
<dbReference type="PANTHER" id="PTHR11070">
    <property type="entry name" value="UVRD / RECB / PCRA DNA HELICASE FAMILY MEMBER"/>
    <property type="match status" value="1"/>
</dbReference>
<dbReference type="EMBL" id="AP027268">
    <property type="protein sequence ID" value="BDW93432.1"/>
    <property type="molecule type" value="Genomic_DNA"/>
</dbReference>
<protein>
    <recommendedName>
        <fullName evidence="8">DNA 3'-5' helicase</fullName>
        <ecNumber evidence="8">5.6.2.4</ecNumber>
    </recommendedName>
</protein>
<dbReference type="AlphaFoldDB" id="A0AA48HFE2"/>
<dbReference type="Gene3D" id="1.10.10.160">
    <property type="match status" value="1"/>
</dbReference>
<dbReference type="GO" id="GO:0000725">
    <property type="term" value="P:recombinational repair"/>
    <property type="evidence" value="ECO:0007669"/>
    <property type="project" value="TreeGrafter"/>
</dbReference>
<evidence type="ECO:0000256" key="6">
    <source>
        <dbReference type="ARBA" id="ARBA00023235"/>
    </source>
</evidence>
<comment type="similarity">
    <text evidence="1">Belongs to the helicase family. UvrD subfamily.</text>
</comment>
<keyword evidence="6" id="KW-0413">Isomerase</keyword>
<dbReference type="Proteomes" id="UP001330184">
    <property type="component" value="Chromosome"/>
</dbReference>
<evidence type="ECO:0000256" key="8">
    <source>
        <dbReference type="ARBA" id="ARBA00034808"/>
    </source>
</evidence>
<feature type="domain" description="UvrD-like helicase ATP-binding" evidence="11">
    <location>
        <begin position="2"/>
        <end position="299"/>
    </location>
</feature>
<dbReference type="Gene3D" id="3.40.50.300">
    <property type="entry name" value="P-loop containing nucleotide triphosphate hydrolases"/>
    <property type="match status" value="2"/>
</dbReference>
<comment type="catalytic activity">
    <reaction evidence="7">
        <text>Couples ATP hydrolysis with the unwinding of duplex DNA by translocating in the 3'-5' direction.</text>
        <dbReference type="EC" id="5.6.2.4"/>
    </reaction>
</comment>
<evidence type="ECO:0000256" key="7">
    <source>
        <dbReference type="ARBA" id="ARBA00034617"/>
    </source>
</evidence>
<keyword evidence="2 10" id="KW-0547">Nucleotide-binding</keyword>
<gene>
    <name evidence="12" type="ORF">MACH07_22640</name>
</gene>
<evidence type="ECO:0000256" key="10">
    <source>
        <dbReference type="PROSITE-ProRule" id="PRU00560"/>
    </source>
</evidence>
<reference evidence="12 13" key="1">
    <citation type="submission" date="2023-01" db="EMBL/GenBank/DDBJ databases">
        <title>Complete genome sequence of Muricauda aquimarina strain IFOP_LL357.</title>
        <authorList>
            <person name="Gajardo G."/>
            <person name="Ueki S."/>
            <person name="Maruyama F."/>
        </authorList>
    </citation>
    <scope>NUCLEOTIDE SEQUENCE [LARGE SCALE GENOMIC DNA]</scope>
    <source>
        <strain evidence="12 13">IFOP_LL357</strain>
    </source>
</reference>
<dbReference type="Pfam" id="PF13361">
    <property type="entry name" value="UvrD_C"/>
    <property type="match status" value="1"/>
</dbReference>
<dbReference type="EC" id="5.6.2.4" evidence="8"/>
<dbReference type="SUPFAM" id="SSF52540">
    <property type="entry name" value="P-loop containing nucleoside triphosphate hydrolases"/>
    <property type="match status" value="1"/>
</dbReference>
<dbReference type="InterPro" id="IPR014017">
    <property type="entry name" value="DNA_helicase_UvrD-like_C"/>
</dbReference>
<accession>A0AA48HFE2</accession>
<comment type="catalytic activity">
    <reaction evidence="9">
        <text>ATP + H2O = ADP + phosphate + H(+)</text>
        <dbReference type="Rhea" id="RHEA:13065"/>
        <dbReference type="ChEBI" id="CHEBI:15377"/>
        <dbReference type="ChEBI" id="CHEBI:15378"/>
        <dbReference type="ChEBI" id="CHEBI:30616"/>
        <dbReference type="ChEBI" id="CHEBI:43474"/>
        <dbReference type="ChEBI" id="CHEBI:456216"/>
        <dbReference type="EC" id="5.6.2.4"/>
    </reaction>
</comment>
<dbReference type="PROSITE" id="PS51198">
    <property type="entry name" value="UVRD_HELICASE_ATP_BIND"/>
    <property type="match status" value="1"/>
</dbReference>
<dbReference type="InterPro" id="IPR013986">
    <property type="entry name" value="DExx_box_DNA_helicase_dom_sf"/>
</dbReference>
<organism evidence="12 13">
    <name type="scientific">Flagellimonas marinaquae</name>
    <dbReference type="NCBI Taxonomy" id="254955"/>
    <lineage>
        <taxon>Bacteria</taxon>
        <taxon>Pseudomonadati</taxon>
        <taxon>Bacteroidota</taxon>
        <taxon>Flavobacteriia</taxon>
        <taxon>Flavobacteriales</taxon>
        <taxon>Flavobacteriaceae</taxon>
        <taxon>Flagellimonas</taxon>
    </lineage>
</organism>
<evidence type="ECO:0000256" key="1">
    <source>
        <dbReference type="ARBA" id="ARBA00009922"/>
    </source>
</evidence>
<dbReference type="GO" id="GO:0005524">
    <property type="term" value="F:ATP binding"/>
    <property type="evidence" value="ECO:0007669"/>
    <property type="project" value="UniProtKB-UniRule"/>
</dbReference>
<dbReference type="RefSeq" id="WP_338193923.1">
    <property type="nucleotide sequence ID" value="NZ_AP027268.1"/>
</dbReference>
<evidence type="ECO:0000313" key="12">
    <source>
        <dbReference type="EMBL" id="BDW93432.1"/>
    </source>
</evidence>
<dbReference type="InterPro" id="IPR014016">
    <property type="entry name" value="UvrD-like_ATP-bd"/>
</dbReference>
<keyword evidence="5 10" id="KW-0067">ATP-binding</keyword>
<dbReference type="GO" id="GO:0003677">
    <property type="term" value="F:DNA binding"/>
    <property type="evidence" value="ECO:0007669"/>
    <property type="project" value="InterPro"/>
</dbReference>
<evidence type="ECO:0000256" key="4">
    <source>
        <dbReference type="ARBA" id="ARBA00022806"/>
    </source>
</evidence>
<sequence length="606" mass="70059">MKLDITDELQAYFDAKGKVVLNACPGGGKTTAIAQKVINLEDEYKTTYGNHSGIACISFTNAAKDELNLTYNLLSGKTLQYPHMVSTIDSFINTFITLPFYYLLERNFARPQILESNERLNSFWEIQSNGRSVLKRPMNSFKTKDNKPLYYLYRPSKIRLEPNNSFSIAGNAPSEEKVDLEVYKKYCEYIKGWQFKKGLITTNDSAYIALRLLRKNPKIGKWLVQRFPHIIVDEAQDNSLMQHRIFEELNNQGLANIELIGDPYQSLYEFRDANPKLFLDKYEGDEYTSLDLSNNRRSPQRIIDCFSLLRPKDKRTIKSACESDLNEPILVYRYKTDDRSDIVSHFEEYCTNKGFSKNKVVVRGNSIRNKMLGRDAQQRPWHNQLAYELIAAKIEYDDKNLKEAINIARNIVIRLENTGISLVELGHLRAELKSDYLYNARIIKFVEGLPELSNTVEDWSNLCPAYIKQALNLDYDIDFGIKRTSKYFAKTTRAEPVSMHFNRVDIEKTSSLTTVHQVKGKTLDAILIFFDENNHASNINFKDLEPDKDGFIKEKKRIIYVAMSRPKHLLAMAFPDKITETELREKFGDKTWVISDIEKKCDAIDS</sequence>
<evidence type="ECO:0000259" key="11">
    <source>
        <dbReference type="PROSITE" id="PS51198"/>
    </source>
</evidence>
<proteinExistence type="inferred from homology"/>
<feature type="binding site" evidence="10">
    <location>
        <begin position="23"/>
        <end position="30"/>
    </location>
    <ligand>
        <name>ATP</name>
        <dbReference type="ChEBI" id="CHEBI:30616"/>
    </ligand>
</feature>
<evidence type="ECO:0000256" key="9">
    <source>
        <dbReference type="ARBA" id="ARBA00048988"/>
    </source>
</evidence>